<sequence>MLPSCPSLCRSRIKNLQIWNFELAMAVCHATLFNPSVETKQRRHSAAIDIPRMQISLISSARPLRILTYEWSLFFVAVLLWLLAFTSPGAAGPSDDSDMPGKSKCGAKI</sequence>
<keyword evidence="4" id="KW-1185">Reference proteome</keyword>
<dbReference type="EMBL" id="BLXT01002395">
    <property type="protein sequence ID" value="GFN94018.1"/>
    <property type="molecule type" value="Genomic_DNA"/>
</dbReference>
<name>A0AAV3ZFA1_9GAST</name>
<evidence type="ECO:0000313" key="3">
    <source>
        <dbReference type="EMBL" id="GFN94018.1"/>
    </source>
</evidence>
<accession>A0AAV3ZFA1</accession>
<evidence type="ECO:0000313" key="4">
    <source>
        <dbReference type="Proteomes" id="UP000735302"/>
    </source>
</evidence>
<proteinExistence type="predicted"/>
<reference evidence="3 4" key="1">
    <citation type="journal article" date="2021" name="Elife">
        <title>Chloroplast acquisition without the gene transfer in kleptoplastic sea slugs, Plakobranchus ocellatus.</title>
        <authorList>
            <person name="Maeda T."/>
            <person name="Takahashi S."/>
            <person name="Yoshida T."/>
            <person name="Shimamura S."/>
            <person name="Takaki Y."/>
            <person name="Nagai Y."/>
            <person name="Toyoda A."/>
            <person name="Suzuki Y."/>
            <person name="Arimoto A."/>
            <person name="Ishii H."/>
            <person name="Satoh N."/>
            <person name="Nishiyama T."/>
            <person name="Hasebe M."/>
            <person name="Maruyama T."/>
            <person name="Minagawa J."/>
            <person name="Obokata J."/>
            <person name="Shigenobu S."/>
        </authorList>
    </citation>
    <scope>NUCLEOTIDE SEQUENCE [LARGE SCALE GENOMIC DNA]</scope>
</reference>
<dbReference type="Proteomes" id="UP000735302">
    <property type="component" value="Unassembled WGS sequence"/>
</dbReference>
<keyword evidence="2" id="KW-1133">Transmembrane helix</keyword>
<keyword evidence="2" id="KW-0472">Membrane</keyword>
<keyword evidence="2" id="KW-0812">Transmembrane</keyword>
<organism evidence="3 4">
    <name type="scientific">Plakobranchus ocellatus</name>
    <dbReference type="NCBI Taxonomy" id="259542"/>
    <lineage>
        <taxon>Eukaryota</taxon>
        <taxon>Metazoa</taxon>
        <taxon>Spiralia</taxon>
        <taxon>Lophotrochozoa</taxon>
        <taxon>Mollusca</taxon>
        <taxon>Gastropoda</taxon>
        <taxon>Heterobranchia</taxon>
        <taxon>Euthyneura</taxon>
        <taxon>Panpulmonata</taxon>
        <taxon>Sacoglossa</taxon>
        <taxon>Placobranchoidea</taxon>
        <taxon>Plakobranchidae</taxon>
        <taxon>Plakobranchus</taxon>
    </lineage>
</organism>
<evidence type="ECO:0000256" key="1">
    <source>
        <dbReference type="SAM" id="MobiDB-lite"/>
    </source>
</evidence>
<protein>
    <submittedName>
        <fullName evidence="3">Uncharacterized protein</fullName>
    </submittedName>
</protein>
<evidence type="ECO:0000256" key="2">
    <source>
        <dbReference type="SAM" id="Phobius"/>
    </source>
</evidence>
<feature type="region of interest" description="Disordered" evidence="1">
    <location>
        <begin position="88"/>
        <end position="109"/>
    </location>
</feature>
<feature type="transmembrane region" description="Helical" evidence="2">
    <location>
        <begin position="71"/>
        <end position="91"/>
    </location>
</feature>
<comment type="caution">
    <text evidence="3">The sequence shown here is derived from an EMBL/GenBank/DDBJ whole genome shotgun (WGS) entry which is preliminary data.</text>
</comment>
<gene>
    <name evidence="3" type="ORF">PoB_002052400</name>
</gene>
<dbReference type="AlphaFoldDB" id="A0AAV3ZFA1"/>